<evidence type="ECO:0000256" key="4">
    <source>
        <dbReference type="ARBA" id="ARBA00022833"/>
    </source>
</evidence>
<gene>
    <name evidence="11" type="ORF">LSH36_223g04036</name>
</gene>
<protein>
    <recommendedName>
        <fullName evidence="10">C2H2-type domain-containing protein</fullName>
    </recommendedName>
</protein>
<feature type="domain" description="C2H2-type" evidence="10">
    <location>
        <begin position="394"/>
        <end position="422"/>
    </location>
</feature>
<evidence type="ECO:0000259" key="10">
    <source>
        <dbReference type="PROSITE" id="PS50157"/>
    </source>
</evidence>
<dbReference type="PANTHER" id="PTHR24399">
    <property type="entry name" value="ZINC FINGER AND BTB DOMAIN-CONTAINING"/>
    <property type="match status" value="1"/>
</dbReference>
<dbReference type="Gene3D" id="3.30.160.60">
    <property type="entry name" value="Classic Zinc Finger"/>
    <property type="match status" value="3"/>
</dbReference>
<dbReference type="GO" id="GO:0008270">
    <property type="term" value="F:zinc ion binding"/>
    <property type="evidence" value="ECO:0007669"/>
    <property type="project" value="UniProtKB-KW"/>
</dbReference>
<keyword evidence="5" id="KW-0805">Transcription regulation</keyword>
<dbReference type="Proteomes" id="UP001208570">
    <property type="component" value="Unassembled WGS sequence"/>
</dbReference>
<evidence type="ECO:0000256" key="2">
    <source>
        <dbReference type="ARBA" id="ARBA00022723"/>
    </source>
</evidence>
<dbReference type="SMART" id="SM00355">
    <property type="entry name" value="ZnF_C2H2"/>
    <property type="match status" value="4"/>
</dbReference>
<dbReference type="InterPro" id="IPR013087">
    <property type="entry name" value="Znf_C2H2_type"/>
</dbReference>
<feature type="domain" description="C2H2-type" evidence="10">
    <location>
        <begin position="366"/>
        <end position="393"/>
    </location>
</feature>
<keyword evidence="8" id="KW-0863">Zinc-finger</keyword>
<feature type="region of interest" description="Disordered" evidence="9">
    <location>
        <begin position="112"/>
        <end position="133"/>
    </location>
</feature>
<evidence type="ECO:0000256" key="5">
    <source>
        <dbReference type="ARBA" id="ARBA00023015"/>
    </source>
</evidence>
<evidence type="ECO:0000256" key="8">
    <source>
        <dbReference type="PROSITE-ProRule" id="PRU00042"/>
    </source>
</evidence>
<evidence type="ECO:0000256" key="1">
    <source>
        <dbReference type="ARBA" id="ARBA00004123"/>
    </source>
</evidence>
<feature type="compositionally biased region" description="Acidic residues" evidence="9">
    <location>
        <begin position="118"/>
        <end position="127"/>
    </location>
</feature>
<accession>A0AAD9JNM3</accession>
<feature type="domain" description="C2H2-type" evidence="10">
    <location>
        <begin position="296"/>
        <end position="323"/>
    </location>
</feature>
<proteinExistence type="predicted"/>
<dbReference type="SUPFAM" id="SSF57667">
    <property type="entry name" value="beta-beta-alpha zinc fingers"/>
    <property type="match status" value="3"/>
</dbReference>
<dbReference type="PANTHER" id="PTHR24399:SF23">
    <property type="entry name" value="C2H2-TYPE DOMAIN-CONTAINING PROTEIN"/>
    <property type="match status" value="1"/>
</dbReference>
<keyword evidence="12" id="KW-1185">Reference proteome</keyword>
<dbReference type="PROSITE" id="PS00028">
    <property type="entry name" value="ZINC_FINGER_C2H2_1"/>
    <property type="match status" value="4"/>
</dbReference>
<reference evidence="11" key="1">
    <citation type="journal article" date="2023" name="Mol. Biol. Evol.">
        <title>Third-Generation Sequencing Reveals the Adaptive Role of the Epigenome in Three Deep-Sea Polychaetes.</title>
        <authorList>
            <person name="Perez M."/>
            <person name="Aroh O."/>
            <person name="Sun Y."/>
            <person name="Lan Y."/>
            <person name="Juniper S.K."/>
            <person name="Young C.R."/>
            <person name="Angers B."/>
            <person name="Qian P.Y."/>
        </authorList>
    </citation>
    <scope>NUCLEOTIDE SEQUENCE</scope>
    <source>
        <strain evidence="11">P08H-3</strain>
    </source>
</reference>
<keyword evidence="4" id="KW-0862">Zinc</keyword>
<keyword evidence="6" id="KW-0804">Transcription</keyword>
<keyword evidence="7" id="KW-0539">Nucleus</keyword>
<keyword evidence="3" id="KW-0677">Repeat</keyword>
<dbReference type="InterPro" id="IPR036236">
    <property type="entry name" value="Znf_C2H2_sf"/>
</dbReference>
<evidence type="ECO:0000256" key="3">
    <source>
        <dbReference type="ARBA" id="ARBA00022737"/>
    </source>
</evidence>
<dbReference type="AlphaFoldDB" id="A0AAD9JNM3"/>
<evidence type="ECO:0000256" key="7">
    <source>
        <dbReference type="ARBA" id="ARBA00023242"/>
    </source>
</evidence>
<feature type="compositionally biased region" description="Polar residues" evidence="9">
    <location>
        <begin position="67"/>
        <end position="82"/>
    </location>
</feature>
<evidence type="ECO:0000256" key="9">
    <source>
        <dbReference type="SAM" id="MobiDB-lite"/>
    </source>
</evidence>
<dbReference type="Pfam" id="PF13912">
    <property type="entry name" value="zf-C2H2_6"/>
    <property type="match status" value="2"/>
</dbReference>
<sequence length="426" mass="47875">MVLSADKERLKALLKDTITLLCRNGLAFKSKFSIEALIGVTLDEDDIFLISINELIQTELNNTLDESQSCNDEASEESSVSDGESALVKHHRTRKRRRTKLASIKLEPLVSDIADQNNDQEQDDTGDGEAVGGDSALEDQIAAKKTHMDNDAEDGQNNVEDDDSKDIVFIKQEIDTWSNNTPSTIASNSSFPGASASQSNMNFSLSDMNLVPISSHDETGMMWQSNTQQPLTYRRHSTTTTTSSVQQPGDIQMSGQQPQQVQGAEMIYRCQLCLQTRQSKAALRIHENWLKGIYPYHCNQCSKGFMSTTALKGHVAIHTGCKEFICPVCLRSKSKLEHPCSLCPRVCRSRAELRRHENWHRQIFPYHCSYCNKGFMSTTAVRGHMVLHTGLKEFKCPLCSVEYVNKQSLKLHMMKGHEQRKPNDQT</sequence>
<keyword evidence="2" id="KW-0479">Metal-binding</keyword>
<dbReference type="GO" id="GO:0001227">
    <property type="term" value="F:DNA-binding transcription repressor activity, RNA polymerase II-specific"/>
    <property type="evidence" value="ECO:0007669"/>
    <property type="project" value="TreeGrafter"/>
</dbReference>
<name>A0AAD9JNM3_9ANNE</name>
<dbReference type="EMBL" id="JAODUP010000223">
    <property type="protein sequence ID" value="KAK2156051.1"/>
    <property type="molecule type" value="Genomic_DNA"/>
</dbReference>
<evidence type="ECO:0000313" key="11">
    <source>
        <dbReference type="EMBL" id="KAK2156051.1"/>
    </source>
</evidence>
<dbReference type="GO" id="GO:0005654">
    <property type="term" value="C:nucleoplasm"/>
    <property type="evidence" value="ECO:0007669"/>
    <property type="project" value="TreeGrafter"/>
</dbReference>
<evidence type="ECO:0000256" key="6">
    <source>
        <dbReference type="ARBA" id="ARBA00023163"/>
    </source>
</evidence>
<comment type="caution">
    <text evidence="11">The sequence shown here is derived from an EMBL/GenBank/DDBJ whole genome shotgun (WGS) entry which is preliminary data.</text>
</comment>
<evidence type="ECO:0000313" key="12">
    <source>
        <dbReference type="Proteomes" id="UP001208570"/>
    </source>
</evidence>
<dbReference type="GO" id="GO:0000978">
    <property type="term" value="F:RNA polymerase II cis-regulatory region sequence-specific DNA binding"/>
    <property type="evidence" value="ECO:0007669"/>
    <property type="project" value="TreeGrafter"/>
</dbReference>
<comment type="subcellular location">
    <subcellularLocation>
        <location evidence="1">Nucleus</location>
    </subcellularLocation>
</comment>
<dbReference type="PROSITE" id="PS50157">
    <property type="entry name" value="ZINC_FINGER_C2H2_2"/>
    <property type="match status" value="3"/>
</dbReference>
<dbReference type="Pfam" id="PF00096">
    <property type="entry name" value="zf-C2H2"/>
    <property type="match status" value="2"/>
</dbReference>
<organism evidence="11 12">
    <name type="scientific">Paralvinella palmiformis</name>
    <dbReference type="NCBI Taxonomy" id="53620"/>
    <lineage>
        <taxon>Eukaryota</taxon>
        <taxon>Metazoa</taxon>
        <taxon>Spiralia</taxon>
        <taxon>Lophotrochozoa</taxon>
        <taxon>Annelida</taxon>
        <taxon>Polychaeta</taxon>
        <taxon>Sedentaria</taxon>
        <taxon>Canalipalpata</taxon>
        <taxon>Terebellida</taxon>
        <taxon>Terebelliformia</taxon>
        <taxon>Alvinellidae</taxon>
        <taxon>Paralvinella</taxon>
    </lineage>
</organism>
<feature type="region of interest" description="Disordered" evidence="9">
    <location>
        <begin position="67"/>
        <end position="94"/>
    </location>
</feature>